<feature type="compositionally biased region" description="Polar residues" evidence="10">
    <location>
        <begin position="298"/>
        <end position="316"/>
    </location>
</feature>
<evidence type="ECO:0000256" key="1">
    <source>
        <dbReference type="ARBA" id="ARBA00004123"/>
    </source>
</evidence>
<feature type="DNA-binding region" description="Homeobox" evidence="7">
    <location>
        <begin position="454"/>
        <end position="513"/>
    </location>
</feature>
<dbReference type="PROSITE" id="PS00027">
    <property type="entry name" value="HOMEOBOX_1"/>
    <property type="match status" value="1"/>
</dbReference>
<evidence type="ECO:0000259" key="11">
    <source>
        <dbReference type="PROSITE" id="PS50071"/>
    </source>
</evidence>
<feature type="domain" description="Homeobox" evidence="11">
    <location>
        <begin position="452"/>
        <end position="512"/>
    </location>
</feature>
<evidence type="ECO:0000313" key="15">
    <source>
        <dbReference type="WBParaSite" id="SSLN_0000651701-mRNA-1"/>
    </source>
</evidence>
<feature type="domain" description="POU-specific" evidence="12">
    <location>
        <begin position="341"/>
        <end position="418"/>
    </location>
</feature>
<evidence type="ECO:0000313" key="13">
    <source>
        <dbReference type="EMBL" id="VDL92700.1"/>
    </source>
</evidence>
<dbReference type="GO" id="GO:0005634">
    <property type="term" value="C:nucleus"/>
    <property type="evidence" value="ECO:0007669"/>
    <property type="project" value="UniProtKB-SubCell"/>
</dbReference>
<proteinExistence type="inferred from homology"/>
<protein>
    <recommendedName>
        <fullName evidence="9">POU domain protein</fullName>
    </recommendedName>
</protein>
<dbReference type="InterPro" id="IPR009057">
    <property type="entry name" value="Homeodomain-like_sf"/>
</dbReference>
<evidence type="ECO:0000256" key="3">
    <source>
        <dbReference type="ARBA" id="ARBA00023125"/>
    </source>
</evidence>
<dbReference type="InterPro" id="IPR000327">
    <property type="entry name" value="POU_dom"/>
</dbReference>
<keyword evidence="3 7" id="KW-0238">DNA-binding</keyword>
<evidence type="ECO:0000256" key="9">
    <source>
        <dbReference type="RuleBase" id="RU361194"/>
    </source>
</evidence>
<dbReference type="PROSITE" id="PS00465">
    <property type="entry name" value="POU_2"/>
    <property type="match status" value="1"/>
</dbReference>
<keyword evidence="14" id="KW-1185">Reference proteome</keyword>
<sequence>MSPCSLYFQEFIRSTHCGAPTHSNAYEWSNRVQPEAGITGIATSGNASWHWPCYLQEGDLTISPVSLKNTRLWPTYGCPETLLPPSDYVDHLRQRENSSVSSEGLPCAPDPIRCLLHSPVDLTPNWIRNASSLPSFVSSSAMNWSLPRWAPVSHPHSLNDGPVSQLDCLLRFNEERPPVIAGTERGQSNLVPSSETCGCELVPSVGSYYHVPLSSQPGEFAASTNYPYPQSELMSPLCGQEFHCHRRSEDTGSCPVRTSRIHIFGGDQKTAGKWNVSNNPNLWRATTPFLERRYSSPEKGSSQLARRPNQSPASQSSHKRQKTIISRRLRCAATNNNITTSQTTLASELEVFAVQFKQRRMKLGITQADVGKALGKLNIPGLEGLSQSTICRFESLTLSHTNMQNLQPILQLWLDTATGEFGRPGSLSISPPGALPGLVNQQPLASPPTNCGASKRRRACITDSERLSLEAYFSVQPQPSGEQIAQISVLLGLKRRVVRVWFCNQRQKQKRLKFLSGLVNGSAAEKMQQEPHAESEFSHIF</sequence>
<keyword evidence="6 7" id="KW-0539">Nucleus</keyword>
<dbReference type="InterPro" id="IPR017970">
    <property type="entry name" value="Homeobox_CS"/>
</dbReference>
<dbReference type="AlphaFoldDB" id="A0A183SQ17"/>
<evidence type="ECO:0000256" key="4">
    <source>
        <dbReference type="ARBA" id="ARBA00023155"/>
    </source>
</evidence>
<dbReference type="GO" id="GO:0000981">
    <property type="term" value="F:DNA-binding transcription factor activity, RNA polymerase II-specific"/>
    <property type="evidence" value="ECO:0007669"/>
    <property type="project" value="InterPro"/>
</dbReference>
<accession>A0A183SQ17</accession>
<dbReference type="OrthoDB" id="6358449at2759"/>
<dbReference type="WBParaSite" id="SSLN_0000651701-mRNA-1">
    <property type="protein sequence ID" value="SSLN_0000651701-mRNA-1"/>
    <property type="gene ID" value="SSLN_0000651701"/>
</dbReference>
<evidence type="ECO:0000256" key="10">
    <source>
        <dbReference type="SAM" id="MobiDB-lite"/>
    </source>
</evidence>
<dbReference type="InterPro" id="IPR050255">
    <property type="entry name" value="POU_domain_TF"/>
</dbReference>
<dbReference type="CDD" id="cd00093">
    <property type="entry name" value="HTH_XRE"/>
    <property type="match status" value="1"/>
</dbReference>
<dbReference type="SMART" id="SM00352">
    <property type="entry name" value="POU"/>
    <property type="match status" value="1"/>
</dbReference>
<organism evidence="15">
    <name type="scientific">Schistocephalus solidus</name>
    <name type="common">Tapeworm</name>
    <dbReference type="NCBI Taxonomy" id="70667"/>
    <lineage>
        <taxon>Eukaryota</taxon>
        <taxon>Metazoa</taxon>
        <taxon>Spiralia</taxon>
        <taxon>Lophotrochozoa</taxon>
        <taxon>Platyhelminthes</taxon>
        <taxon>Cestoda</taxon>
        <taxon>Eucestoda</taxon>
        <taxon>Diphyllobothriidea</taxon>
        <taxon>Diphyllobothriidae</taxon>
        <taxon>Schistocephalus</taxon>
    </lineage>
</organism>
<dbReference type="Proteomes" id="UP000275846">
    <property type="component" value="Unassembled WGS sequence"/>
</dbReference>
<evidence type="ECO:0000259" key="12">
    <source>
        <dbReference type="PROSITE" id="PS51179"/>
    </source>
</evidence>
<dbReference type="InterPro" id="IPR010982">
    <property type="entry name" value="Lambda_DNA-bd_dom_sf"/>
</dbReference>
<reference evidence="15" key="1">
    <citation type="submission" date="2016-06" db="UniProtKB">
        <authorList>
            <consortium name="WormBaseParasite"/>
        </authorList>
    </citation>
    <scope>IDENTIFICATION</scope>
</reference>
<dbReference type="EMBL" id="UYSU01033633">
    <property type="protein sequence ID" value="VDL92700.1"/>
    <property type="molecule type" value="Genomic_DNA"/>
</dbReference>
<name>A0A183SQ17_SCHSO</name>
<dbReference type="PROSITE" id="PS51179">
    <property type="entry name" value="POU_3"/>
    <property type="match status" value="1"/>
</dbReference>
<dbReference type="InterPro" id="IPR013847">
    <property type="entry name" value="POU"/>
</dbReference>
<dbReference type="Gene3D" id="1.10.260.40">
    <property type="entry name" value="lambda repressor-like DNA-binding domains"/>
    <property type="match status" value="1"/>
</dbReference>
<dbReference type="GO" id="GO:0000978">
    <property type="term" value="F:RNA polymerase II cis-regulatory region sequence-specific DNA binding"/>
    <property type="evidence" value="ECO:0007669"/>
    <property type="project" value="TreeGrafter"/>
</dbReference>
<dbReference type="Pfam" id="PF00157">
    <property type="entry name" value="Pou"/>
    <property type="match status" value="1"/>
</dbReference>
<dbReference type="InterPro" id="IPR001356">
    <property type="entry name" value="HD"/>
</dbReference>
<dbReference type="SMART" id="SM00389">
    <property type="entry name" value="HOX"/>
    <property type="match status" value="1"/>
</dbReference>
<evidence type="ECO:0000256" key="7">
    <source>
        <dbReference type="PROSITE-ProRule" id="PRU00108"/>
    </source>
</evidence>
<dbReference type="Gene3D" id="1.10.10.60">
    <property type="entry name" value="Homeodomain-like"/>
    <property type="match status" value="1"/>
</dbReference>
<evidence type="ECO:0000256" key="8">
    <source>
        <dbReference type="RuleBase" id="RU000682"/>
    </source>
</evidence>
<gene>
    <name evidence="13" type="ORF">SSLN_LOCUS6315</name>
</gene>
<dbReference type="PROSITE" id="PS00035">
    <property type="entry name" value="POU_1"/>
    <property type="match status" value="1"/>
</dbReference>
<dbReference type="PANTHER" id="PTHR11636">
    <property type="entry name" value="POU DOMAIN"/>
    <property type="match status" value="1"/>
</dbReference>
<keyword evidence="4 7" id="KW-0371">Homeobox</keyword>
<comment type="similarity">
    <text evidence="9">Belongs to the POU transcription factor family.</text>
</comment>
<dbReference type="PANTHER" id="PTHR11636:SF70">
    <property type="entry name" value="INHIBITORY POU PROTEIN"/>
    <property type="match status" value="1"/>
</dbReference>
<dbReference type="PRINTS" id="PR00028">
    <property type="entry name" value="POUDOMAIN"/>
</dbReference>
<comment type="subcellular location">
    <subcellularLocation>
        <location evidence="1 7 8">Nucleus</location>
    </subcellularLocation>
</comment>
<evidence type="ECO:0000256" key="6">
    <source>
        <dbReference type="ARBA" id="ARBA00023242"/>
    </source>
</evidence>
<dbReference type="CDD" id="cd00086">
    <property type="entry name" value="homeodomain"/>
    <property type="match status" value="1"/>
</dbReference>
<evidence type="ECO:0000256" key="5">
    <source>
        <dbReference type="ARBA" id="ARBA00023163"/>
    </source>
</evidence>
<evidence type="ECO:0000313" key="14">
    <source>
        <dbReference type="Proteomes" id="UP000275846"/>
    </source>
</evidence>
<dbReference type="InterPro" id="IPR001387">
    <property type="entry name" value="Cro/C1-type_HTH"/>
</dbReference>
<dbReference type="SUPFAM" id="SSF47413">
    <property type="entry name" value="lambda repressor-like DNA-binding domains"/>
    <property type="match status" value="1"/>
</dbReference>
<evidence type="ECO:0000256" key="2">
    <source>
        <dbReference type="ARBA" id="ARBA00023015"/>
    </source>
</evidence>
<keyword evidence="5 9" id="KW-0804">Transcription</keyword>
<dbReference type="STRING" id="70667.A0A183SQ17"/>
<dbReference type="SUPFAM" id="SSF46689">
    <property type="entry name" value="Homeodomain-like"/>
    <property type="match status" value="1"/>
</dbReference>
<dbReference type="PROSITE" id="PS50071">
    <property type="entry name" value="HOMEOBOX_2"/>
    <property type="match status" value="1"/>
</dbReference>
<dbReference type="FunFam" id="1.10.260.40:FF:000007">
    <property type="entry name" value="POU domain protein"/>
    <property type="match status" value="1"/>
</dbReference>
<keyword evidence="2" id="KW-0805">Transcription regulation</keyword>
<feature type="region of interest" description="Disordered" evidence="10">
    <location>
        <begin position="294"/>
        <end position="322"/>
    </location>
</feature>
<reference evidence="13 14" key="2">
    <citation type="submission" date="2018-11" db="EMBL/GenBank/DDBJ databases">
        <authorList>
            <consortium name="Pathogen Informatics"/>
        </authorList>
    </citation>
    <scope>NUCLEOTIDE SEQUENCE [LARGE SCALE GENOMIC DNA]</scope>
    <source>
        <strain evidence="13 14">NST_G2</strain>
    </source>
</reference>
<dbReference type="Pfam" id="PF00046">
    <property type="entry name" value="Homeodomain"/>
    <property type="match status" value="1"/>
</dbReference>